<dbReference type="EMBL" id="CAJNJA010069597">
    <property type="protein sequence ID" value="CAE7898283.1"/>
    <property type="molecule type" value="Genomic_DNA"/>
</dbReference>
<feature type="compositionally biased region" description="Low complexity" evidence="1">
    <location>
        <begin position="354"/>
        <end position="365"/>
    </location>
</feature>
<feature type="compositionally biased region" description="Basic and acidic residues" evidence="1">
    <location>
        <begin position="240"/>
        <end position="259"/>
    </location>
</feature>
<feature type="region of interest" description="Disordered" evidence="1">
    <location>
        <begin position="230"/>
        <end position="423"/>
    </location>
</feature>
<organism evidence="3 4">
    <name type="scientific">Symbiodinium necroappetens</name>
    <dbReference type="NCBI Taxonomy" id="1628268"/>
    <lineage>
        <taxon>Eukaryota</taxon>
        <taxon>Sar</taxon>
        <taxon>Alveolata</taxon>
        <taxon>Dinophyceae</taxon>
        <taxon>Suessiales</taxon>
        <taxon>Symbiodiniaceae</taxon>
        <taxon>Symbiodinium</taxon>
    </lineage>
</organism>
<keyword evidence="4" id="KW-1185">Reference proteome</keyword>
<dbReference type="SUPFAM" id="SSF82895">
    <property type="entry name" value="TSP-1 type 1 repeat"/>
    <property type="match status" value="1"/>
</dbReference>
<dbReference type="Gene3D" id="2.20.100.10">
    <property type="entry name" value="Thrombospondin type-1 (TSP1) repeat"/>
    <property type="match status" value="1"/>
</dbReference>
<evidence type="ECO:0000256" key="1">
    <source>
        <dbReference type="SAM" id="MobiDB-lite"/>
    </source>
</evidence>
<dbReference type="Proteomes" id="UP000601435">
    <property type="component" value="Unassembled WGS sequence"/>
</dbReference>
<keyword evidence="2" id="KW-0472">Membrane</keyword>
<dbReference type="OrthoDB" id="444517at2759"/>
<keyword evidence="2" id="KW-1133">Transmembrane helix</keyword>
<dbReference type="InterPro" id="IPR000884">
    <property type="entry name" value="TSP1_rpt"/>
</dbReference>
<gene>
    <name evidence="3" type="ORF">SNEC2469_LOCUS30153</name>
</gene>
<feature type="compositionally biased region" description="Polar residues" evidence="1">
    <location>
        <begin position="387"/>
        <end position="411"/>
    </location>
</feature>
<evidence type="ECO:0000313" key="4">
    <source>
        <dbReference type="Proteomes" id="UP000601435"/>
    </source>
</evidence>
<protein>
    <submittedName>
        <fullName evidence="3">Uncharacterized protein</fullName>
    </submittedName>
</protein>
<evidence type="ECO:0000313" key="3">
    <source>
        <dbReference type="EMBL" id="CAE7898283.1"/>
    </source>
</evidence>
<name>A0A813BAW1_9DINO</name>
<dbReference type="PROSITE" id="PS50092">
    <property type="entry name" value="TSP1"/>
    <property type="match status" value="1"/>
</dbReference>
<dbReference type="AlphaFoldDB" id="A0A813BAW1"/>
<evidence type="ECO:0000256" key="2">
    <source>
        <dbReference type="SAM" id="Phobius"/>
    </source>
</evidence>
<keyword evidence="2" id="KW-0812">Transmembrane</keyword>
<feature type="transmembrane region" description="Helical" evidence="2">
    <location>
        <begin position="198"/>
        <end position="222"/>
    </location>
</feature>
<dbReference type="Pfam" id="PF19030">
    <property type="entry name" value="TSP1_ADAMTS"/>
    <property type="match status" value="1"/>
</dbReference>
<accession>A0A813BAW1</accession>
<proteinExistence type="predicted"/>
<dbReference type="InterPro" id="IPR036383">
    <property type="entry name" value="TSP1_rpt_sf"/>
</dbReference>
<reference evidence="3" key="1">
    <citation type="submission" date="2021-02" db="EMBL/GenBank/DDBJ databases">
        <authorList>
            <person name="Dougan E. K."/>
            <person name="Rhodes N."/>
            <person name="Thang M."/>
            <person name="Chan C."/>
        </authorList>
    </citation>
    <scope>NUCLEOTIDE SEQUENCE</scope>
</reference>
<sequence>MKHAECDRVDGMKSVSSEWVLPLTVACFWPGAATQTFTSTTQTTVTSTVPPYQYFQGDWSACSATCAVGTRTREVFCYETCSVPQFCTVAEEKCAGITKPLSFDYCWPPVASCPDSTTMSSTASLTSTRSTNTQTATSRTTTQGVRTGWLCVHEASTGCVAASIAQVQCGSSCPCCKRSGIQSTTPRPFQPSDGGNEVSAAVVITVTLTSVALVSGFAFAGWRSCSKSRRKQLHAGTHIPKAEAYGRADSRHTDPRRVNTDAGQEEAVYDRKLGKGIPSAAPDGFFDGPPDWMNDEEEGTSSPSRSHTAKENIFTRSEDKARSTQSSPMRKGRFIPAEAGKDENDEHEESPRATPTSPSGTLPPGYASAARRNRRTGKEAPDVDSFATDSHQVPGQANASPRQSQSKSKASQPGKEGTQGTIR</sequence>
<comment type="caution">
    <text evidence="3">The sequence shown here is derived from an EMBL/GenBank/DDBJ whole genome shotgun (WGS) entry which is preliminary data.</text>
</comment>